<evidence type="ECO:0000256" key="1">
    <source>
        <dbReference type="SAM" id="MobiDB-lite"/>
    </source>
</evidence>
<keyword evidence="2" id="KW-0732">Signal</keyword>
<evidence type="ECO:0000256" key="2">
    <source>
        <dbReference type="SAM" id="SignalP"/>
    </source>
</evidence>
<name>A0A3S1B6L3_ELYCH</name>
<feature type="region of interest" description="Disordered" evidence="1">
    <location>
        <begin position="291"/>
        <end position="310"/>
    </location>
</feature>
<dbReference type="EMBL" id="RQTK01000680">
    <property type="protein sequence ID" value="RUS76207.1"/>
    <property type="molecule type" value="Genomic_DNA"/>
</dbReference>
<comment type="caution">
    <text evidence="3">The sequence shown here is derived from an EMBL/GenBank/DDBJ whole genome shotgun (WGS) entry which is preliminary data.</text>
</comment>
<dbReference type="AlphaFoldDB" id="A0A3S1B6L3"/>
<protein>
    <submittedName>
        <fullName evidence="3">Uncharacterized protein</fullName>
    </submittedName>
</protein>
<keyword evidence="4" id="KW-1185">Reference proteome</keyword>
<proteinExistence type="predicted"/>
<feature type="non-terminal residue" evidence="3">
    <location>
        <position position="397"/>
    </location>
</feature>
<reference evidence="3 4" key="1">
    <citation type="submission" date="2019-01" db="EMBL/GenBank/DDBJ databases">
        <title>A draft genome assembly of the solar-powered sea slug Elysia chlorotica.</title>
        <authorList>
            <person name="Cai H."/>
            <person name="Li Q."/>
            <person name="Fang X."/>
            <person name="Li J."/>
            <person name="Curtis N.E."/>
            <person name="Altenburger A."/>
            <person name="Shibata T."/>
            <person name="Feng M."/>
            <person name="Maeda T."/>
            <person name="Schwartz J.A."/>
            <person name="Shigenobu S."/>
            <person name="Lundholm N."/>
            <person name="Nishiyama T."/>
            <person name="Yang H."/>
            <person name="Hasebe M."/>
            <person name="Li S."/>
            <person name="Pierce S.K."/>
            <person name="Wang J."/>
        </authorList>
    </citation>
    <scope>NUCLEOTIDE SEQUENCE [LARGE SCALE GENOMIC DNA]</scope>
    <source>
        <strain evidence="3">EC2010</strain>
        <tissue evidence="3">Whole organism of an adult</tissue>
    </source>
</reference>
<feature type="chain" id="PRO_5018774456" evidence="2">
    <location>
        <begin position="20"/>
        <end position="397"/>
    </location>
</feature>
<dbReference type="Proteomes" id="UP000271974">
    <property type="component" value="Unassembled WGS sequence"/>
</dbReference>
<feature type="non-terminal residue" evidence="3">
    <location>
        <position position="1"/>
    </location>
</feature>
<gene>
    <name evidence="3" type="ORF">EGW08_016014</name>
</gene>
<evidence type="ECO:0000313" key="3">
    <source>
        <dbReference type="EMBL" id="RUS76207.1"/>
    </source>
</evidence>
<accession>A0A3S1B6L3</accession>
<sequence>ICYLLKFLSLVEVWHLSTAEDVVDVLKKSLLHRLDVVKQEHLLDDLVCLSVYLPPCLPVCLSACLSIYLLTVPELLLAVVLADLNLEHGVVAQEGGEAGQTLAPAASDTDEQHVPPRLPDHAHDLGDWGTRKGGNFLNGHQVHGHGVRGVVVVVEHLGHELLQLLRGGNVLVYVVRMHVVREQVYVLPETLVDPESGHGWLCVVVVLVGPHSSSTHSGDVPHVEQVVDLGRGGEEPLHDGVVHLDGRLRHDVADGLHLLLKVLQLLVDHAAKDSLDLRLLMWERHVDEVEPALQAPRDDHPATPRGSHGRHEQHVLDVLDGLALAVIPKAVVDPQLYQFQRRLTGSTEQVCYRHIEIVQESDHFLSTNGNIDAFGAFFHARLNDVLDLVRGGLSGQR</sequence>
<feature type="signal peptide" evidence="2">
    <location>
        <begin position="1"/>
        <end position="19"/>
    </location>
</feature>
<organism evidence="3 4">
    <name type="scientific">Elysia chlorotica</name>
    <name type="common">Eastern emerald elysia</name>
    <name type="synonym">Sea slug</name>
    <dbReference type="NCBI Taxonomy" id="188477"/>
    <lineage>
        <taxon>Eukaryota</taxon>
        <taxon>Metazoa</taxon>
        <taxon>Spiralia</taxon>
        <taxon>Lophotrochozoa</taxon>
        <taxon>Mollusca</taxon>
        <taxon>Gastropoda</taxon>
        <taxon>Heterobranchia</taxon>
        <taxon>Euthyneura</taxon>
        <taxon>Panpulmonata</taxon>
        <taxon>Sacoglossa</taxon>
        <taxon>Placobranchoidea</taxon>
        <taxon>Plakobranchidae</taxon>
        <taxon>Elysia</taxon>
    </lineage>
</organism>
<evidence type="ECO:0000313" key="4">
    <source>
        <dbReference type="Proteomes" id="UP000271974"/>
    </source>
</evidence>